<evidence type="ECO:0008006" key="3">
    <source>
        <dbReference type="Google" id="ProtNLM"/>
    </source>
</evidence>
<dbReference type="RefSeq" id="WP_120109168.1">
    <property type="nucleotide sequence ID" value="NZ_QXQB01000002.1"/>
</dbReference>
<dbReference type="InterPro" id="IPR014718">
    <property type="entry name" value="GH-type_carb-bd"/>
</dbReference>
<dbReference type="GO" id="GO:0016853">
    <property type="term" value="F:isomerase activity"/>
    <property type="evidence" value="ECO:0007669"/>
    <property type="project" value="InterPro"/>
</dbReference>
<name>A0A3A6PMU5_9BACL</name>
<comment type="caution">
    <text evidence="1">The sequence shown here is derived from an EMBL/GenBank/DDBJ whole genome shotgun (WGS) entry which is preliminary data.</text>
</comment>
<accession>A0A3A6PMU5</accession>
<organism evidence="1 2">
    <name type="scientific">Paenibacillus pinisoli</name>
    <dbReference type="NCBI Taxonomy" id="1276110"/>
    <lineage>
        <taxon>Bacteria</taxon>
        <taxon>Bacillati</taxon>
        <taxon>Bacillota</taxon>
        <taxon>Bacilli</taxon>
        <taxon>Bacillales</taxon>
        <taxon>Paenibacillaceae</taxon>
        <taxon>Paenibacillus</taxon>
    </lineage>
</organism>
<dbReference type="EMBL" id="QXQB01000002">
    <property type="protein sequence ID" value="RJX39569.1"/>
    <property type="molecule type" value="Genomic_DNA"/>
</dbReference>
<evidence type="ECO:0000313" key="2">
    <source>
        <dbReference type="Proteomes" id="UP000267798"/>
    </source>
</evidence>
<dbReference type="OrthoDB" id="113447at2"/>
<dbReference type="SUPFAM" id="SSF74650">
    <property type="entry name" value="Galactose mutarotase-like"/>
    <property type="match status" value="1"/>
</dbReference>
<dbReference type="GO" id="GO:0005975">
    <property type="term" value="P:carbohydrate metabolic process"/>
    <property type="evidence" value="ECO:0007669"/>
    <property type="project" value="InterPro"/>
</dbReference>
<dbReference type="Proteomes" id="UP000267798">
    <property type="component" value="Unassembled WGS sequence"/>
</dbReference>
<reference evidence="1 2" key="1">
    <citation type="submission" date="2018-09" db="EMBL/GenBank/DDBJ databases">
        <title>Paenibacillus aracenensis nov. sp. isolated from a cave in southern Spain.</title>
        <authorList>
            <person name="Jurado V."/>
            <person name="Gutierrez-Patricio S."/>
            <person name="Gonzalez-Pimentel J.L."/>
            <person name="Miller A.Z."/>
            <person name="Laiz L."/>
            <person name="Saiz-Jimenez C."/>
        </authorList>
    </citation>
    <scope>NUCLEOTIDE SEQUENCE [LARGE SCALE GENOMIC DNA]</scope>
    <source>
        <strain evidence="1 2">JCM 19203</strain>
    </source>
</reference>
<protein>
    <recommendedName>
        <fullName evidence="3">DUF5107 domain-containing protein</fullName>
    </recommendedName>
</protein>
<keyword evidence="2" id="KW-1185">Reference proteome</keyword>
<gene>
    <name evidence="1" type="ORF">D3P09_09130</name>
</gene>
<dbReference type="InterPro" id="IPR011013">
    <property type="entry name" value="Gal_mutarotase_sf_dom"/>
</dbReference>
<evidence type="ECO:0000313" key="1">
    <source>
        <dbReference type="EMBL" id="RJX39569.1"/>
    </source>
</evidence>
<dbReference type="Pfam" id="PF01263">
    <property type="entry name" value="Aldose_epim"/>
    <property type="match status" value="1"/>
</dbReference>
<dbReference type="InterPro" id="IPR008183">
    <property type="entry name" value="Aldose_1/G6P_1-epimerase"/>
</dbReference>
<sequence>MLQWRQHQMDDQEVWTGTNSIIEFTIAPNLGSKVISLKNLKTGREWLSRTDNPLGNKGYASSFADSDGSGWDEMFPTINVCRYPEFPWQEVELPDHGEVWSIPWHVIAHERKLSCEVYGVRMPYHLKKTYSFTKEQRLRIDYSVQNLSPFPFSFLWAAHPLFQVEEGMEMIVPREMTSIVVSYSQDGRLGQRGDLQKWPIPYGDQEQIRLNVVEAATARTAEKYYFQGELPEGKASLFDPVTGEQLTMLFPKDKVPYLSIWANAGGYQGHYHVAIEPATGFLDDLSYAMERKSAAVVEAQGTHEWFLEIELISGMKVQSTKDKEGAI</sequence>
<dbReference type="AlphaFoldDB" id="A0A3A6PMU5"/>
<proteinExistence type="predicted"/>
<dbReference type="GO" id="GO:0030246">
    <property type="term" value="F:carbohydrate binding"/>
    <property type="evidence" value="ECO:0007669"/>
    <property type="project" value="InterPro"/>
</dbReference>
<dbReference type="Gene3D" id="2.70.98.10">
    <property type="match status" value="1"/>
</dbReference>